<keyword evidence="4 6" id="KW-1133">Transmembrane helix</keyword>
<dbReference type="PANTHER" id="PTHR30086:SF16">
    <property type="entry name" value="AMINO ACID EFFLUX PERMEASE RHTB FAMILY"/>
    <property type="match status" value="1"/>
</dbReference>
<dbReference type="GO" id="GO:0015171">
    <property type="term" value="F:amino acid transmembrane transporter activity"/>
    <property type="evidence" value="ECO:0007669"/>
    <property type="project" value="TreeGrafter"/>
</dbReference>
<dbReference type="AlphaFoldDB" id="A0A1X9N8R8"/>
<keyword evidence="5 6" id="KW-0472">Membrane</keyword>
<accession>A0A1X9N8R8</accession>
<evidence type="ECO:0000256" key="5">
    <source>
        <dbReference type="ARBA" id="ARBA00023136"/>
    </source>
</evidence>
<sequence length="208" mass="22109">MEFTAWLSLLAICTLGAMSPGPSIAIIIQITAQRGRGQGITASIAHGIGVACYAFLAVLGLAVALEQYPLLFQTLQLLGAAFLAFLGLKALGVQWPKGHIDDNSQQPAHSPSSSNSFIVGFLTAALNPKVALFFIALFSQFVRPEAGILEKTMMASTAAIVDALWYSIVAMVVSKDHVASKFSRYSPVLEKIFGVLLVAVAIRVAWGM</sequence>
<dbReference type="GO" id="GO:0005886">
    <property type="term" value="C:plasma membrane"/>
    <property type="evidence" value="ECO:0007669"/>
    <property type="project" value="UniProtKB-SubCell"/>
</dbReference>
<dbReference type="PIRSF" id="PIRSF006324">
    <property type="entry name" value="LeuE"/>
    <property type="match status" value="1"/>
</dbReference>
<evidence type="ECO:0000256" key="6">
    <source>
        <dbReference type="SAM" id="Phobius"/>
    </source>
</evidence>
<dbReference type="KEGG" id="osg:BST96_05215"/>
<evidence type="ECO:0000313" key="7">
    <source>
        <dbReference type="EMBL" id="ARN73571.1"/>
    </source>
</evidence>
<organism evidence="7 8">
    <name type="scientific">Oceanicoccus sagamiensis</name>
    <dbReference type="NCBI Taxonomy" id="716816"/>
    <lineage>
        <taxon>Bacteria</taxon>
        <taxon>Pseudomonadati</taxon>
        <taxon>Pseudomonadota</taxon>
        <taxon>Gammaproteobacteria</taxon>
        <taxon>Cellvibrionales</taxon>
        <taxon>Spongiibacteraceae</taxon>
        <taxon>Oceanicoccus</taxon>
    </lineage>
</organism>
<feature type="transmembrane region" description="Helical" evidence="6">
    <location>
        <begin position="185"/>
        <end position="206"/>
    </location>
</feature>
<feature type="transmembrane region" description="Helical" evidence="6">
    <location>
        <begin position="116"/>
        <end position="142"/>
    </location>
</feature>
<feature type="transmembrane region" description="Helical" evidence="6">
    <location>
        <begin position="154"/>
        <end position="173"/>
    </location>
</feature>
<dbReference type="OrthoDB" id="581870at2"/>
<evidence type="ECO:0000256" key="4">
    <source>
        <dbReference type="ARBA" id="ARBA00022989"/>
    </source>
</evidence>
<gene>
    <name evidence="7" type="ORF">BST96_05215</name>
</gene>
<reference evidence="7 8" key="1">
    <citation type="submission" date="2016-11" db="EMBL/GenBank/DDBJ databases">
        <title>Trade-off between light-utilization and light-protection in marine flavobacteria.</title>
        <authorList>
            <person name="Kumagai Y."/>
        </authorList>
    </citation>
    <scope>NUCLEOTIDE SEQUENCE [LARGE SCALE GENOMIC DNA]</scope>
    <source>
        <strain evidence="7 8">NBRC 107125</strain>
    </source>
</reference>
<name>A0A1X9N8R8_9GAMM</name>
<evidence type="ECO:0008006" key="9">
    <source>
        <dbReference type="Google" id="ProtNLM"/>
    </source>
</evidence>
<feature type="transmembrane region" description="Helical" evidence="6">
    <location>
        <begin position="77"/>
        <end position="96"/>
    </location>
</feature>
<dbReference type="InterPro" id="IPR001123">
    <property type="entry name" value="LeuE-type"/>
</dbReference>
<dbReference type="STRING" id="716816.BST96_05215"/>
<feature type="transmembrane region" description="Helical" evidence="6">
    <location>
        <begin position="44"/>
        <end position="65"/>
    </location>
</feature>
<keyword evidence="3 6" id="KW-0812">Transmembrane</keyword>
<proteinExistence type="predicted"/>
<keyword evidence="8" id="KW-1185">Reference proteome</keyword>
<dbReference type="EMBL" id="CP019343">
    <property type="protein sequence ID" value="ARN73571.1"/>
    <property type="molecule type" value="Genomic_DNA"/>
</dbReference>
<dbReference type="Pfam" id="PF01810">
    <property type="entry name" value="LysE"/>
    <property type="match status" value="1"/>
</dbReference>
<keyword evidence="2" id="KW-1003">Cell membrane</keyword>
<evidence type="ECO:0000256" key="3">
    <source>
        <dbReference type="ARBA" id="ARBA00022692"/>
    </source>
</evidence>
<comment type="subcellular location">
    <subcellularLocation>
        <location evidence="1">Cell membrane</location>
        <topology evidence="1">Multi-pass membrane protein</topology>
    </subcellularLocation>
</comment>
<evidence type="ECO:0000313" key="8">
    <source>
        <dbReference type="Proteomes" id="UP000193450"/>
    </source>
</evidence>
<protein>
    <recommendedName>
        <fullName evidence="9">Lysine transporter LysE</fullName>
    </recommendedName>
</protein>
<dbReference type="Proteomes" id="UP000193450">
    <property type="component" value="Chromosome"/>
</dbReference>
<dbReference type="RefSeq" id="WP_085757683.1">
    <property type="nucleotide sequence ID" value="NZ_CP019343.1"/>
</dbReference>
<evidence type="ECO:0000256" key="2">
    <source>
        <dbReference type="ARBA" id="ARBA00022475"/>
    </source>
</evidence>
<dbReference type="PANTHER" id="PTHR30086">
    <property type="entry name" value="ARGININE EXPORTER PROTEIN ARGO"/>
    <property type="match status" value="1"/>
</dbReference>
<evidence type="ECO:0000256" key="1">
    <source>
        <dbReference type="ARBA" id="ARBA00004651"/>
    </source>
</evidence>